<dbReference type="Proteomes" id="UP000327118">
    <property type="component" value="Unassembled WGS sequence"/>
</dbReference>
<dbReference type="EMBL" id="ML739737">
    <property type="protein sequence ID" value="KAE8348130.1"/>
    <property type="molecule type" value="Genomic_DNA"/>
</dbReference>
<keyword evidence="3" id="KW-1185">Reference proteome</keyword>
<proteinExistence type="predicted"/>
<evidence type="ECO:0000313" key="2">
    <source>
        <dbReference type="EMBL" id="KAE8348130.1"/>
    </source>
</evidence>
<evidence type="ECO:0000256" key="1">
    <source>
        <dbReference type="SAM" id="MobiDB-lite"/>
    </source>
</evidence>
<sequence length="183" mass="19595">MAPAQKAIIAPPSPSLQVATPPESPPRDSPLWNADEGGRKQVLDAIRQVLIGEMPAPPPFDMNQLARFSEAVPDSTIRSSYDGPPNTPRTSHLESAPTVKAKDLMDLMVPSPNGPSTCAGWTSGATDHHLRDGAQTKTIPGSAPSDPVTMGQLKELFIILLELKLQPSVLLILVLRNIKNKVT</sequence>
<dbReference type="OrthoDB" id="10408215at2759"/>
<evidence type="ECO:0000313" key="3">
    <source>
        <dbReference type="Proteomes" id="UP000327118"/>
    </source>
</evidence>
<accession>A0A5N6YWS5</accession>
<organism evidence="2 3">
    <name type="scientific">Aspergillus coremiiformis</name>
    <dbReference type="NCBI Taxonomy" id="138285"/>
    <lineage>
        <taxon>Eukaryota</taxon>
        <taxon>Fungi</taxon>
        <taxon>Dikarya</taxon>
        <taxon>Ascomycota</taxon>
        <taxon>Pezizomycotina</taxon>
        <taxon>Eurotiomycetes</taxon>
        <taxon>Eurotiomycetidae</taxon>
        <taxon>Eurotiales</taxon>
        <taxon>Aspergillaceae</taxon>
        <taxon>Aspergillus</taxon>
        <taxon>Aspergillus subgen. Circumdati</taxon>
    </lineage>
</organism>
<reference evidence="3" key="1">
    <citation type="submission" date="2019-04" db="EMBL/GenBank/DDBJ databases">
        <title>Friends and foes A comparative genomics studyof 23 Aspergillus species from section Flavi.</title>
        <authorList>
            <consortium name="DOE Joint Genome Institute"/>
            <person name="Kjaerbolling I."/>
            <person name="Vesth T."/>
            <person name="Frisvad J.C."/>
            <person name="Nybo J.L."/>
            <person name="Theobald S."/>
            <person name="Kildgaard S."/>
            <person name="Isbrandt T."/>
            <person name="Kuo A."/>
            <person name="Sato A."/>
            <person name="Lyhne E.K."/>
            <person name="Kogle M.E."/>
            <person name="Wiebenga A."/>
            <person name="Kun R.S."/>
            <person name="Lubbers R.J."/>
            <person name="Makela M.R."/>
            <person name="Barry K."/>
            <person name="Chovatia M."/>
            <person name="Clum A."/>
            <person name="Daum C."/>
            <person name="Haridas S."/>
            <person name="He G."/>
            <person name="LaButti K."/>
            <person name="Lipzen A."/>
            <person name="Mondo S."/>
            <person name="Riley R."/>
            <person name="Salamov A."/>
            <person name="Simmons B.A."/>
            <person name="Magnuson J.K."/>
            <person name="Henrissat B."/>
            <person name="Mortensen U.H."/>
            <person name="Larsen T.O."/>
            <person name="Devries R.P."/>
            <person name="Grigoriev I.V."/>
            <person name="Machida M."/>
            <person name="Baker S.E."/>
            <person name="Andersen M.R."/>
        </authorList>
    </citation>
    <scope>NUCLEOTIDE SEQUENCE [LARGE SCALE GENOMIC DNA]</scope>
    <source>
        <strain evidence="3">CBS 553.77</strain>
    </source>
</reference>
<gene>
    <name evidence="2" type="ORF">BDV28DRAFT_153204</name>
</gene>
<feature type="compositionally biased region" description="Polar residues" evidence="1">
    <location>
        <begin position="114"/>
        <end position="125"/>
    </location>
</feature>
<dbReference type="AlphaFoldDB" id="A0A5N6YWS5"/>
<name>A0A5N6YWS5_9EURO</name>
<feature type="region of interest" description="Disordered" evidence="1">
    <location>
        <begin position="75"/>
        <end position="146"/>
    </location>
</feature>
<protein>
    <submittedName>
        <fullName evidence="2">Uncharacterized protein</fullName>
    </submittedName>
</protein>
<feature type="region of interest" description="Disordered" evidence="1">
    <location>
        <begin position="1"/>
        <end position="39"/>
    </location>
</feature>